<feature type="modified residue" description="Phosphohistidine" evidence="7">
    <location>
        <position position="1799"/>
    </location>
</feature>
<evidence type="ECO:0000256" key="7">
    <source>
        <dbReference type="PROSITE-ProRule" id="PRU00110"/>
    </source>
</evidence>
<evidence type="ECO:0000256" key="2">
    <source>
        <dbReference type="ARBA" id="ARBA00012438"/>
    </source>
</evidence>
<dbReference type="SMART" id="SM00073">
    <property type="entry name" value="HPT"/>
    <property type="match status" value="3"/>
</dbReference>
<evidence type="ECO:0000313" key="15">
    <source>
        <dbReference type="Proteomes" id="UP001235760"/>
    </source>
</evidence>
<feature type="domain" description="Response regulatory" evidence="11">
    <location>
        <begin position="2480"/>
        <end position="2596"/>
    </location>
</feature>
<dbReference type="SMART" id="SM00387">
    <property type="entry name" value="HATPase_c"/>
    <property type="match status" value="1"/>
</dbReference>
<keyword evidence="15" id="KW-1185">Reference proteome</keyword>
<dbReference type="EMBL" id="JAUZEE010000007">
    <property type="protein sequence ID" value="MDP4301686.1"/>
    <property type="molecule type" value="Genomic_DNA"/>
</dbReference>
<dbReference type="PROSITE" id="PS50110">
    <property type="entry name" value="RESPONSE_REGULATORY"/>
    <property type="match status" value="1"/>
</dbReference>
<keyword evidence="6" id="KW-0902">Two-component regulatory system</keyword>
<dbReference type="InterPro" id="IPR036890">
    <property type="entry name" value="HATPase_C_sf"/>
</dbReference>
<dbReference type="PROSITE" id="PS50851">
    <property type="entry name" value="CHEW"/>
    <property type="match status" value="1"/>
</dbReference>
<dbReference type="PANTHER" id="PTHR43395">
    <property type="entry name" value="SENSOR HISTIDINE KINASE CHEA"/>
    <property type="match status" value="1"/>
</dbReference>
<sequence>MDPQRPAAPAPVPADDLSALAWVLEELRKSLEQAHKGLRRYLREAEASASADLEDVEPAVLRNARQQLHGAVGALQLVNEAEGAQLLRASEAAVQRFVQRPQRADAKGVEAIERASFALLDYLGRRLAGKPAPAVGLFPQLRALLELNGAERIHPADLWPHDWRWRPITPVGSVGHPVDATMLADVERRMLGLVKANSVEAAAGLSRAFDSAAIGARAANHRAEATLWSIAAGFFEAWGHGLIDPDLFVKRTGSRAMAALRAKVKSAEVDASERLAQDLLFFCARALPVDPARSPYLQAVWTGYQLRHEAAGHYAEARYGRHDPALIVQARKRIASAKEVWNGVAGSEPQRLVNLGEAFSLVGDSMRRLYPDGDVLAGALSLAAEQATRTGRPPAPQLAMEVATSLLYLEAALDDGELDQPDQGDRARDMARRITAVAQGQPAQPLEPWMEELYRRVSDRQTLGSVVTELRNTLSEVERQVDQFFRSPGESGLLAAVPEQLNGMRGVFSVLTIAPAMQAVARMRADVEQLLHGEAADPRSPATLSAFHRLAGNLGALGFLIDMLSVQPQMTRQLFRFDMVNGVLAPVMGRSTMAPDVIDRAQAIAEAVRRHEMPLAQVSDQIAELSRDAQVSDQPELAASLESAREALEQAREAGAGHDTEDAAREHVAQAMDDFVATATAPMGLDPIGLPLISRPMSLGPEDRAEFAPTGLEDDDEMRGVFLEESTEVLAEAMAALESLNHAPSDLSALTTVRRAFHTLKGSSRMVGLGAFGDAAWASEQLYNHVLAEQTPASADLRTYTSDALTYFAAWVAAISRHESSAFVPEPVIASADALRLAGELMRVHLPGAAEPNAPALGELGAVSDLVDLEVPIDEAPAPVVETLQATQPVPRPSLDDLPAEPIALPEIDLVLDFDGAGFTVAPDHAQPPGPTLEPFAEAPALAPAPDWATFAPTAPLVTALTPSTSTWEPTGLVTGQEEPIDLPPEVAPDVPLDLPLDLPLDAAAPVEAEAVAADAFDSASLELEPDVGPVVEMSDLAPLDDLTVEPIDAAAHDATPALELPEAAATPLELPLDDLALAELGLAELPMAGEAMADEAMADVPVADVLVDEPAAEAVRDGDAGDAGETRWEAAGAAIEDEDPASLMVPLAEATMLSAVPEVPVLTEVFELTTGWDAGLVDLTPAPELPTPEQPAPVEPVAELDGTLTQPWERPQDAPVAVDLPLDLSLDSTLGSTPDMAPLDLPAEPVDEVDAQDLAALAALDGVDLASVTAEQDETASEPVADVPDADVPAAVSPAGAEVIRLADFRPSSSLPLAGVALSPAVPAEPPIDLMALLGRDDDVKVVGPLRLQIPLFNIYLNEADELSRRLGTELTLWSLELDRPVGATAVALAHSLAGSSATVGFTDLSQLARDLEHALDRVQFLGAGEVDDAALFVAVSDEIRRLLHQFAAGFLHSPPPELSQRLHAWMETAAARQPVRSPESRLGDSTLDSRGIGGDSDLAGLTLPTGWLIEPEPLQPADAAPAAVLDDAPDATGAPQDVPLLAEVVATGEPPVDLDLDLDGLPAPGPALDPEATLLLGGPALRDAFDGLPPAGMALPEAGSAPMSLADLPSMQGLSLDLEPVAQDRAEAFVDLPPDGQPQVLAPTPADPAADPIQPDIDLGIDFGAPTVLDASLAGPRERLAEDAPFFEPVTEPVVAPAGGVLAGALSGGLAGVQAGVQADVAAIAPQALPTPPDDVAALIEALGEDIDQSDHVDPELFPIFDEEAQELLPQLAGQVGEWRRAPTDPSAATACMRTLHTFKGSARLAGAMRLGELAHRFESAVEKLSGVSVSAADLDELQRRVDVLAAVFDSVRRSHGVAPATSMGLLQNSTAWNTRSAGLGSAPGELRSGYGTGQMGLGDAGSTLGVTGFGATGFGSTGFGATGYRTTGYGALDGSIVAPPPGVPMSSDELALTLSPEGIDWQRFVAAGEPAPVLPAERTPVSAQPVRVRAPLLDRLVNLAGEVSITRARLESEVGSMRGSLVDLNENLDRLGQQLRDLTLQADTQLESRMQAARAASQEFDPLELDRYTRLQELTRMMAESVNDVATVRSAMQRTLQSTEDELAVQARLTRELQGDLLRTRMVEFESLSERLYRVVRMAAKETGKQVRFDIVGGSTEVDRGVLDRMTAAFEHLLRNCVSHGIEAADVREAAGKDPTGSIVIELQQDGNEVSIEIRDDGAGLDLDRIRERAIAMGVIDAQAELAEKDLANLIFVPGLSTMSVVTELSGRGVGMDVVRSDVHAMGGRIETRSTRGRGTRLRLVLPLTTVVTQVVILRAGASQIAVPSNLVELVQRATPLTLEAAYQQGVYSYGGLQLPFFWLGALLDASGRGIETGRTLPVVIVRSAQQRVALHVDEVQGSHEVVVKNLGPQLSRMPGLAGMTLLPAGGVALIYNPVALAAVYGGHAQRLMQLAIAEPSTSQLANQIASELPVDRPAPLVLVVDDSLTVRRVTKRLLEREGYRVALAKDGLEALDTLTGERPVAVLSDIEMPRMDGFDLLRNIRGDAELASLPVIMITSRIAKKHRDLAAELGANHYLGKPYSEEELLGVLRQHAGAQRRVVA</sequence>
<feature type="region of interest" description="Disordered" evidence="9">
    <location>
        <begin position="1472"/>
        <end position="1497"/>
    </location>
</feature>
<dbReference type="SUPFAM" id="SSF47226">
    <property type="entry name" value="Histidine-containing phosphotransfer domain, HPT domain"/>
    <property type="match status" value="3"/>
</dbReference>
<feature type="modified residue" description="4-aspartylphosphate" evidence="8">
    <location>
        <position position="2529"/>
    </location>
</feature>
<dbReference type="Gene3D" id="3.40.50.2300">
    <property type="match status" value="1"/>
</dbReference>
<dbReference type="RefSeq" id="WP_305750235.1">
    <property type="nucleotide sequence ID" value="NZ_JAUZEE010000007.1"/>
</dbReference>
<feature type="domain" description="Histidine kinase" evidence="10">
    <location>
        <begin position="2079"/>
        <end position="2309"/>
    </location>
</feature>
<dbReference type="PRINTS" id="PR00344">
    <property type="entry name" value="BCTRLSENSOR"/>
</dbReference>
<dbReference type="Pfam" id="PF01627">
    <property type="entry name" value="Hpt"/>
    <property type="match status" value="3"/>
</dbReference>
<evidence type="ECO:0000256" key="8">
    <source>
        <dbReference type="PROSITE-ProRule" id="PRU00169"/>
    </source>
</evidence>
<dbReference type="Gene3D" id="1.10.287.560">
    <property type="entry name" value="Histidine kinase CheA-like, homodimeric domain"/>
    <property type="match status" value="1"/>
</dbReference>
<dbReference type="InterPro" id="IPR008207">
    <property type="entry name" value="Sig_transdc_His_kin_Hpt_dom"/>
</dbReference>
<comment type="catalytic activity">
    <reaction evidence="1">
        <text>ATP + protein L-histidine = ADP + protein N-phospho-L-histidine.</text>
        <dbReference type="EC" id="2.7.13.3"/>
    </reaction>
</comment>
<dbReference type="InterPro" id="IPR036641">
    <property type="entry name" value="HPT_dom_sf"/>
</dbReference>
<evidence type="ECO:0000256" key="9">
    <source>
        <dbReference type="SAM" id="MobiDB-lite"/>
    </source>
</evidence>
<evidence type="ECO:0000256" key="5">
    <source>
        <dbReference type="ARBA" id="ARBA00022777"/>
    </source>
</evidence>
<dbReference type="InterPro" id="IPR036061">
    <property type="entry name" value="CheW-like_dom_sf"/>
</dbReference>
<dbReference type="EC" id="2.7.13.3" evidence="2"/>
<accession>A0ABT9G5B9</accession>
<evidence type="ECO:0000256" key="6">
    <source>
        <dbReference type="ARBA" id="ARBA00023012"/>
    </source>
</evidence>
<dbReference type="InterPro" id="IPR051315">
    <property type="entry name" value="Bact_Chemotaxis_CheA"/>
</dbReference>
<dbReference type="InterPro" id="IPR037006">
    <property type="entry name" value="CheA-like_homodim_sf"/>
</dbReference>
<organism evidence="14 15">
    <name type="scientific">Leptothrix discophora</name>
    <dbReference type="NCBI Taxonomy" id="89"/>
    <lineage>
        <taxon>Bacteria</taxon>
        <taxon>Pseudomonadati</taxon>
        <taxon>Pseudomonadota</taxon>
        <taxon>Betaproteobacteria</taxon>
        <taxon>Burkholderiales</taxon>
        <taxon>Sphaerotilaceae</taxon>
        <taxon>Leptothrix</taxon>
    </lineage>
</organism>
<evidence type="ECO:0000313" key="14">
    <source>
        <dbReference type="EMBL" id="MDP4301686.1"/>
    </source>
</evidence>
<dbReference type="Pfam" id="PF26379">
    <property type="entry name" value="FimL_2nd"/>
    <property type="match status" value="1"/>
</dbReference>
<feature type="domain" description="HPt" evidence="13">
    <location>
        <begin position="1346"/>
        <end position="1448"/>
    </location>
</feature>
<dbReference type="Gene3D" id="2.30.30.40">
    <property type="entry name" value="SH3 Domains"/>
    <property type="match status" value="1"/>
</dbReference>
<dbReference type="Pfam" id="PF01584">
    <property type="entry name" value="CheW"/>
    <property type="match status" value="1"/>
</dbReference>
<dbReference type="SUPFAM" id="SSF50341">
    <property type="entry name" value="CheW-like"/>
    <property type="match status" value="1"/>
</dbReference>
<feature type="modified residue" description="Phosphohistidine" evidence="7">
    <location>
        <position position="1392"/>
    </location>
</feature>
<evidence type="ECO:0000259" key="13">
    <source>
        <dbReference type="PROSITE" id="PS50894"/>
    </source>
</evidence>
<dbReference type="InterPro" id="IPR004358">
    <property type="entry name" value="Sig_transdc_His_kin-like_C"/>
</dbReference>
<dbReference type="SMART" id="SM00448">
    <property type="entry name" value="REC"/>
    <property type="match status" value="1"/>
</dbReference>
<dbReference type="PANTHER" id="PTHR43395:SF8">
    <property type="entry name" value="HISTIDINE KINASE"/>
    <property type="match status" value="1"/>
</dbReference>
<dbReference type="Pfam" id="PF00072">
    <property type="entry name" value="Response_reg"/>
    <property type="match status" value="1"/>
</dbReference>
<name>A0ABT9G5B9_LEPDI</name>
<evidence type="ECO:0000256" key="3">
    <source>
        <dbReference type="ARBA" id="ARBA00022553"/>
    </source>
</evidence>
<feature type="domain" description="CheW-like" evidence="12">
    <location>
        <begin position="2311"/>
        <end position="2446"/>
    </location>
</feature>
<comment type="caution">
    <text evidence="14">The sequence shown here is derived from an EMBL/GenBank/DDBJ whole genome shotgun (WGS) entry which is preliminary data.</text>
</comment>
<evidence type="ECO:0000256" key="1">
    <source>
        <dbReference type="ARBA" id="ARBA00000085"/>
    </source>
</evidence>
<dbReference type="CDD" id="cd00088">
    <property type="entry name" value="HPT"/>
    <property type="match status" value="2"/>
</dbReference>
<dbReference type="PROSITE" id="PS50109">
    <property type="entry name" value="HIS_KIN"/>
    <property type="match status" value="1"/>
</dbReference>
<feature type="domain" description="HPt" evidence="13">
    <location>
        <begin position="711"/>
        <end position="815"/>
    </location>
</feature>
<gene>
    <name evidence="14" type="ORF">Q8X39_13670</name>
</gene>
<dbReference type="Gene3D" id="3.30.565.10">
    <property type="entry name" value="Histidine kinase-like ATPase, C-terminal domain"/>
    <property type="match status" value="1"/>
</dbReference>
<dbReference type="InterPro" id="IPR004105">
    <property type="entry name" value="CheA-like_dim"/>
</dbReference>
<dbReference type="InterPro" id="IPR011006">
    <property type="entry name" value="CheY-like_superfamily"/>
</dbReference>
<dbReference type="InterPro" id="IPR003594">
    <property type="entry name" value="HATPase_dom"/>
</dbReference>
<dbReference type="InterPro" id="IPR005467">
    <property type="entry name" value="His_kinase_dom"/>
</dbReference>
<keyword evidence="4" id="KW-0808">Transferase</keyword>
<dbReference type="SMART" id="SM01231">
    <property type="entry name" value="H-kinase_dim"/>
    <property type="match status" value="1"/>
</dbReference>
<dbReference type="InterPro" id="IPR002545">
    <property type="entry name" value="CheW-lke_dom"/>
</dbReference>
<dbReference type="InterPro" id="IPR058661">
    <property type="entry name" value="FimL_2nd"/>
</dbReference>
<evidence type="ECO:0000259" key="12">
    <source>
        <dbReference type="PROSITE" id="PS50851"/>
    </source>
</evidence>
<dbReference type="PROSITE" id="PS50894">
    <property type="entry name" value="HPT"/>
    <property type="match status" value="3"/>
</dbReference>
<dbReference type="Gene3D" id="1.20.120.160">
    <property type="entry name" value="HPT domain"/>
    <property type="match status" value="3"/>
</dbReference>
<dbReference type="Proteomes" id="UP001235760">
    <property type="component" value="Unassembled WGS sequence"/>
</dbReference>
<dbReference type="CDD" id="cd17546">
    <property type="entry name" value="REC_hyHK_CKI1_RcsC-like"/>
    <property type="match status" value="1"/>
</dbReference>
<proteinExistence type="predicted"/>
<feature type="domain" description="HPt" evidence="13">
    <location>
        <begin position="1752"/>
        <end position="1854"/>
    </location>
</feature>
<protein>
    <recommendedName>
        <fullName evidence="2">histidine kinase</fullName>
        <ecNumber evidence="2">2.7.13.3</ecNumber>
    </recommendedName>
</protein>
<reference evidence="14 15" key="1">
    <citation type="submission" date="2023-08" db="EMBL/GenBank/DDBJ databases">
        <authorList>
            <person name="Roldan D.M."/>
            <person name="Menes R.J."/>
        </authorList>
    </citation>
    <scope>NUCLEOTIDE SEQUENCE [LARGE SCALE GENOMIC DNA]</scope>
    <source>
        <strain evidence="14 15">CCM 2812</strain>
    </source>
</reference>
<keyword evidence="5" id="KW-0418">Kinase</keyword>
<evidence type="ECO:0000256" key="4">
    <source>
        <dbReference type="ARBA" id="ARBA00022679"/>
    </source>
</evidence>
<dbReference type="Pfam" id="PF02518">
    <property type="entry name" value="HATPase_c"/>
    <property type="match status" value="1"/>
</dbReference>
<keyword evidence="3 8" id="KW-0597">Phosphoprotein</keyword>
<dbReference type="InterPro" id="IPR001789">
    <property type="entry name" value="Sig_transdc_resp-reg_receiver"/>
</dbReference>
<evidence type="ECO:0000259" key="10">
    <source>
        <dbReference type="PROSITE" id="PS50109"/>
    </source>
</evidence>
<dbReference type="SUPFAM" id="SSF52172">
    <property type="entry name" value="CheY-like"/>
    <property type="match status" value="1"/>
</dbReference>
<feature type="modified residue" description="Phosphohistidine" evidence="7">
    <location>
        <position position="758"/>
    </location>
</feature>
<dbReference type="SMART" id="SM00260">
    <property type="entry name" value="CheW"/>
    <property type="match status" value="1"/>
</dbReference>
<evidence type="ECO:0000259" key="11">
    <source>
        <dbReference type="PROSITE" id="PS50110"/>
    </source>
</evidence>
<dbReference type="SUPFAM" id="SSF55874">
    <property type="entry name" value="ATPase domain of HSP90 chaperone/DNA topoisomerase II/histidine kinase"/>
    <property type="match status" value="1"/>
</dbReference>